<feature type="compositionally biased region" description="Basic residues" evidence="1">
    <location>
        <begin position="260"/>
        <end position="269"/>
    </location>
</feature>
<feature type="region of interest" description="Disordered" evidence="1">
    <location>
        <begin position="257"/>
        <end position="279"/>
    </location>
</feature>
<evidence type="ECO:0000313" key="3">
    <source>
        <dbReference type="Proteomes" id="UP001161247"/>
    </source>
</evidence>
<reference evidence="2" key="1">
    <citation type="submission" date="2023-03" db="EMBL/GenBank/DDBJ databases">
        <authorList>
            <person name="Julca I."/>
        </authorList>
    </citation>
    <scope>NUCLEOTIDE SEQUENCE</scope>
</reference>
<feature type="compositionally biased region" description="Basic and acidic residues" evidence="1">
    <location>
        <begin position="270"/>
        <end position="279"/>
    </location>
</feature>
<dbReference type="Gene3D" id="1.25.40.10">
    <property type="entry name" value="Tetratricopeptide repeat domain"/>
    <property type="match status" value="1"/>
</dbReference>
<name>A0AAV1EF55_OLDCO</name>
<evidence type="ECO:0000313" key="2">
    <source>
        <dbReference type="EMBL" id="CAI9118270.1"/>
    </source>
</evidence>
<dbReference type="AlphaFoldDB" id="A0AAV1EF55"/>
<dbReference type="InterPro" id="IPR011990">
    <property type="entry name" value="TPR-like_helical_dom_sf"/>
</dbReference>
<organism evidence="2 3">
    <name type="scientific">Oldenlandia corymbosa var. corymbosa</name>
    <dbReference type="NCBI Taxonomy" id="529605"/>
    <lineage>
        <taxon>Eukaryota</taxon>
        <taxon>Viridiplantae</taxon>
        <taxon>Streptophyta</taxon>
        <taxon>Embryophyta</taxon>
        <taxon>Tracheophyta</taxon>
        <taxon>Spermatophyta</taxon>
        <taxon>Magnoliopsida</taxon>
        <taxon>eudicotyledons</taxon>
        <taxon>Gunneridae</taxon>
        <taxon>Pentapetalae</taxon>
        <taxon>asterids</taxon>
        <taxon>lamiids</taxon>
        <taxon>Gentianales</taxon>
        <taxon>Rubiaceae</taxon>
        <taxon>Rubioideae</taxon>
        <taxon>Spermacoceae</taxon>
        <taxon>Hedyotis-Oldenlandia complex</taxon>
        <taxon>Oldenlandia</taxon>
    </lineage>
</organism>
<accession>A0AAV1EF55</accession>
<dbReference type="PANTHER" id="PTHR47603:SF1">
    <property type="entry name" value="PPR CONTAINING-LIKE PROTEIN"/>
    <property type="match status" value="1"/>
</dbReference>
<protein>
    <submittedName>
        <fullName evidence="2">OLC1v1019812C1</fullName>
    </submittedName>
</protein>
<proteinExistence type="predicted"/>
<gene>
    <name evidence="2" type="ORF">OLC1_LOCUS24177</name>
</gene>
<keyword evidence="3" id="KW-1185">Reference proteome</keyword>
<sequence>MMRAVSLAKLARRYSQLGLYGNQVLSQHTMVTRSSVNSQSDADVAESWDSQLVDHGHHRVLQQTVGTWQAPTIGEKISRTEKIQNLVKALNDLDNNKEAIYSTLDGWVAWEKNFPIGPLKQALLSLERDQQWHKIIQVIKWMLSKGQGNTMGTYRQLIRALDMDHRAKEAHEFWMKKIGSESHSVPWELCQLMISIYYRNDMLQELVKLFKGLESLDRKPPDKSIVQKVADTYEKLGKPEEKERVLAKYAELFAAEPEKSKRKKKRYKKRTSDENKENP</sequence>
<dbReference type="EMBL" id="OX459126">
    <property type="protein sequence ID" value="CAI9118270.1"/>
    <property type="molecule type" value="Genomic_DNA"/>
</dbReference>
<dbReference type="PANTHER" id="PTHR47603">
    <property type="entry name" value="PPR CONTAINING-LIKE PROTEIN"/>
    <property type="match status" value="1"/>
</dbReference>
<dbReference type="Proteomes" id="UP001161247">
    <property type="component" value="Chromosome 9"/>
</dbReference>
<evidence type="ECO:0000256" key="1">
    <source>
        <dbReference type="SAM" id="MobiDB-lite"/>
    </source>
</evidence>